<sequence>DIEETLSAAITSLYNRLFLNSNTKFSGLYILGWNDKDLLNSSLKGVEFRLFAFKVEKYLVQVINVEIENNSDLMGTGIGYMSSFIGEYNKKQALFIQIYEFWSQALIP</sequence>
<accession>A0ABN7VQT6</accession>
<reference evidence="1 2" key="1">
    <citation type="submission" date="2021-06" db="EMBL/GenBank/DDBJ databases">
        <authorList>
            <person name="Kallberg Y."/>
            <person name="Tangrot J."/>
            <person name="Rosling A."/>
        </authorList>
    </citation>
    <scope>NUCLEOTIDE SEQUENCE [LARGE SCALE GENOMIC DNA]</scope>
    <source>
        <strain evidence="1 2">120-4 pot B 10/14</strain>
    </source>
</reference>
<keyword evidence="2" id="KW-1185">Reference proteome</keyword>
<feature type="non-terminal residue" evidence="1">
    <location>
        <position position="1"/>
    </location>
</feature>
<evidence type="ECO:0000313" key="1">
    <source>
        <dbReference type="EMBL" id="CAG8793996.1"/>
    </source>
</evidence>
<dbReference type="Proteomes" id="UP000789901">
    <property type="component" value="Unassembled WGS sequence"/>
</dbReference>
<name>A0ABN7VQT6_GIGMA</name>
<comment type="caution">
    <text evidence="1">The sequence shown here is derived from an EMBL/GenBank/DDBJ whole genome shotgun (WGS) entry which is preliminary data.</text>
</comment>
<gene>
    <name evidence="1" type="ORF">GMARGA_LOCUS21699</name>
</gene>
<organism evidence="1 2">
    <name type="scientific">Gigaspora margarita</name>
    <dbReference type="NCBI Taxonomy" id="4874"/>
    <lineage>
        <taxon>Eukaryota</taxon>
        <taxon>Fungi</taxon>
        <taxon>Fungi incertae sedis</taxon>
        <taxon>Mucoromycota</taxon>
        <taxon>Glomeromycotina</taxon>
        <taxon>Glomeromycetes</taxon>
        <taxon>Diversisporales</taxon>
        <taxon>Gigasporaceae</taxon>
        <taxon>Gigaspora</taxon>
    </lineage>
</organism>
<dbReference type="EMBL" id="CAJVQB010020270">
    <property type="protein sequence ID" value="CAG8793996.1"/>
    <property type="molecule type" value="Genomic_DNA"/>
</dbReference>
<proteinExistence type="predicted"/>
<protein>
    <submittedName>
        <fullName evidence="1">10306_t:CDS:1</fullName>
    </submittedName>
</protein>
<evidence type="ECO:0000313" key="2">
    <source>
        <dbReference type="Proteomes" id="UP000789901"/>
    </source>
</evidence>